<organism evidence="1 2">
    <name type="scientific">Brevibacillus phage Jenst</name>
    <dbReference type="NCBI Taxonomy" id="1691954"/>
    <lineage>
        <taxon>Viruses</taxon>
        <taxon>Duplodnaviria</taxon>
        <taxon>Heunggongvirae</taxon>
        <taxon>Uroviricota</taxon>
        <taxon>Caudoviricetes</taxon>
        <taxon>Jenstvirus</taxon>
        <taxon>Jenstvirus jenst</taxon>
    </lineage>
</organism>
<accession>A0A0K2CNX4</accession>
<dbReference type="KEGG" id="vg:26626058"/>
<dbReference type="EMBL" id="KT151955">
    <property type="protein sequence ID" value="ALA07239.1"/>
    <property type="molecule type" value="Genomic_DNA"/>
</dbReference>
<dbReference type="GeneID" id="26626058"/>
<sequence>MKVKMTAIFFLDNGKTRRVEWLVGDAKMVGIAGKDGEAKPVEIVLKNVKDVLKGYKQVFSKYHRENEIFAVENIKGEVTGVLFSKVTHWSIKAEEVKDDVAKPTDNPVIK</sequence>
<gene>
    <name evidence="1" type="ORF">JENST_110</name>
</gene>
<name>A0A0K2CNX4_9CAUD</name>
<proteinExistence type="predicted"/>
<protein>
    <submittedName>
        <fullName evidence="1">Uncharacterized protein</fullName>
    </submittedName>
</protein>
<evidence type="ECO:0000313" key="2">
    <source>
        <dbReference type="Proteomes" id="UP000208104"/>
    </source>
</evidence>
<reference evidence="1 2" key="1">
    <citation type="journal article" date="2015" name="Genome Announc.">
        <title>Genome Sequences of Five Additional Brevibacillus laterosporus Bacteriophages.</title>
        <authorList>
            <person name="Merrill B.D."/>
            <person name="Berg J.A."/>
            <person name="Graves K.A."/>
            <person name="Ward A.T."/>
            <person name="Hilton J.A."/>
            <person name="Wake B.N."/>
            <person name="Grose J.H."/>
            <person name="Breakwell D.P."/>
            <person name="Burnett S.H."/>
        </authorList>
    </citation>
    <scope>NUCLEOTIDE SEQUENCE [LARGE SCALE GENOMIC DNA]</scope>
</reference>
<dbReference type="Proteomes" id="UP000208104">
    <property type="component" value="Segment"/>
</dbReference>
<evidence type="ECO:0000313" key="1">
    <source>
        <dbReference type="EMBL" id="ALA07239.1"/>
    </source>
</evidence>
<dbReference type="RefSeq" id="YP_009199171.1">
    <property type="nucleotide sequence ID" value="NC_028805.1"/>
</dbReference>
<keyword evidence="2" id="KW-1185">Reference proteome</keyword>